<keyword evidence="4" id="KW-1185">Reference proteome</keyword>
<gene>
    <name evidence="3" type="ORF">GCM10009727_10060</name>
</gene>
<dbReference type="Gene3D" id="3.40.50.10490">
    <property type="entry name" value="Glucose-6-phosphate isomerase like protein, domain 1"/>
    <property type="match status" value="1"/>
</dbReference>
<name>A0ABP5JVS6_9ACTN</name>
<feature type="region of interest" description="Disordered" evidence="1">
    <location>
        <begin position="1"/>
        <end position="33"/>
    </location>
</feature>
<feature type="domain" description="SIS" evidence="2">
    <location>
        <begin position="72"/>
        <end position="215"/>
    </location>
</feature>
<dbReference type="Pfam" id="PF01380">
    <property type="entry name" value="SIS"/>
    <property type="match status" value="1"/>
</dbReference>
<evidence type="ECO:0000313" key="4">
    <source>
        <dbReference type="Proteomes" id="UP001501020"/>
    </source>
</evidence>
<dbReference type="InterPro" id="IPR046348">
    <property type="entry name" value="SIS_dom_sf"/>
</dbReference>
<evidence type="ECO:0000259" key="2">
    <source>
        <dbReference type="PROSITE" id="PS51464"/>
    </source>
</evidence>
<comment type="caution">
    <text evidence="3">The sequence shown here is derived from an EMBL/GenBank/DDBJ whole genome shotgun (WGS) entry which is preliminary data.</text>
</comment>
<sequence>MSEESGRSPAADARDEAAAENRRLSSPNARYGARLRRQSSASVLLNAVIEADRANLDHTMTALQADGTLEQAAARVVAARRRFVLGSAKSRAHAALLHLELSASLAGVTLIDDSAVRAIDVLSDVRPTDVLIAFSFRRYARPTIVVACEFAAAGGHVVAITDDAGSPLAAAAHTTVVVDTGSASFSDSPTAISAVVHALATLTAASAKGARRRLARREGLARALAIYSDERGGADG</sequence>
<feature type="compositionally biased region" description="Basic and acidic residues" evidence="1">
    <location>
        <begin position="1"/>
        <end position="23"/>
    </location>
</feature>
<dbReference type="EMBL" id="BAAAMR010000005">
    <property type="protein sequence ID" value="GAA2123436.1"/>
    <property type="molecule type" value="Genomic_DNA"/>
</dbReference>
<dbReference type="RefSeq" id="WP_344261940.1">
    <property type="nucleotide sequence ID" value="NZ_BAAAMR010000005.1"/>
</dbReference>
<organism evidence="3 4">
    <name type="scientific">Actinomadura napierensis</name>
    <dbReference type="NCBI Taxonomy" id="267854"/>
    <lineage>
        <taxon>Bacteria</taxon>
        <taxon>Bacillati</taxon>
        <taxon>Actinomycetota</taxon>
        <taxon>Actinomycetes</taxon>
        <taxon>Streptosporangiales</taxon>
        <taxon>Thermomonosporaceae</taxon>
        <taxon>Actinomadura</taxon>
    </lineage>
</organism>
<dbReference type="InterPro" id="IPR047640">
    <property type="entry name" value="RpiR-like"/>
</dbReference>
<dbReference type="PROSITE" id="PS51464">
    <property type="entry name" value="SIS"/>
    <property type="match status" value="1"/>
</dbReference>
<protein>
    <recommendedName>
        <fullName evidence="2">SIS domain-containing protein</fullName>
    </recommendedName>
</protein>
<dbReference type="PANTHER" id="PTHR30514:SF18">
    <property type="entry name" value="RPIR-FAMILY TRANSCRIPTIONAL REGULATOR"/>
    <property type="match status" value="1"/>
</dbReference>
<dbReference type="SUPFAM" id="SSF53697">
    <property type="entry name" value="SIS domain"/>
    <property type="match status" value="1"/>
</dbReference>
<proteinExistence type="predicted"/>
<dbReference type="Proteomes" id="UP001501020">
    <property type="component" value="Unassembled WGS sequence"/>
</dbReference>
<accession>A0ABP5JVS6</accession>
<dbReference type="InterPro" id="IPR001347">
    <property type="entry name" value="SIS_dom"/>
</dbReference>
<dbReference type="PANTHER" id="PTHR30514">
    <property type="entry name" value="GLUCOKINASE"/>
    <property type="match status" value="1"/>
</dbReference>
<evidence type="ECO:0000256" key="1">
    <source>
        <dbReference type="SAM" id="MobiDB-lite"/>
    </source>
</evidence>
<reference evidence="4" key="1">
    <citation type="journal article" date="2019" name="Int. J. Syst. Evol. Microbiol.">
        <title>The Global Catalogue of Microorganisms (GCM) 10K type strain sequencing project: providing services to taxonomists for standard genome sequencing and annotation.</title>
        <authorList>
            <consortium name="The Broad Institute Genomics Platform"/>
            <consortium name="The Broad Institute Genome Sequencing Center for Infectious Disease"/>
            <person name="Wu L."/>
            <person name="Ma J."/>
        </authorList>
    </citation>
    <scope>NUCLEOTIDE SEQUENCE [LARGE SCALE GENOMIC DNA]</scope>
    <source>
        <strain evidence="4">JCM 13850</strain>
    </source>
</reference>
<evidence type="ECO:0000313" key="3">
    <source>
        <dbReference type="EMBL" id="GAA2123436.1"/>
    </source>
</evidence>